<keyword evidence="2" id="KW-1133">Transmembrane helix</keyword>
<dbReference type="AlphaFoldDB" id="A0A0E0QSU7"/>
<reference evidence="4" key="1">
    <citation type="submission" date="2013-06" db="EMBL/GenBank/DDBJ databases">
        <authorList>
            <person name="Zhao Q."/>
        </authorList>
    </citation>
    <scope>NUCLEOTIDE SEQUENCE</scope>
    <source>
        <strain evidence="4">cv. W1943</strain>
    </source>
</reference>
<evidence type="ECO:0000256" key="2">
    <source>
        <dbReference type="SAM" id="Phobius"/>
    </source>
</evidence>
<feature type="region of interest" description="Disordered" evidence="1">
    <location>
        <begin position="47"/>
        <end position="67"/>
    </location>
</feature>
<dbReference type="OMA" id="WIIFTWV"/>
<evidence type="ECO:0000313" key="4">
    <source>
        <dbReference type="Proteomes" id="UP000008022"/>
    </source>
</evidence>
<organism evidence="3 4">
    <name type="scientific">Oryza rufipogon</name>
    <name type="common">Brownbeard rice</name>
    <name type="synonym">Asian wild rice</name>
    <dbReference type="NCBI Taxonomy" id="4529"/>
    <lineage>
        <taxon>Eukaryota</taxon>
        <taxon>Viridiplantae</taxon>
        <taxon>Streptophyta</taxon>
        <taxon>Embryophyta</taxon>
        <taxon>Tracheophyta</taxon>
        <taxon>Spermatophyta</taxon>
        <taxon>Magnoliopsida</taxon>
        <taxon>Liliopsida</taxon>
        <taxon>Poales</taxon>
        <taxon>Poaceae</taxon>
        <taxon>BOP clade</taxon>
        <taxon>Oryzoideae</taxon>
        <taxon>Oryzeae</taxon>
        <taxon>Oryzinae</taxon>
        <taxon>Oryza</taxon>
    </lineage>
</organism>
<proteinExistence type="predicted"/>
<dbReference type="eggNOG" id="ENOG502R4PD">
    <property type="taxonomic scope" value="Eukaryota"/>
</dbReference>
<accession>A0A0E0QSU7</accession>
<reference evidence="3" key="2">
    <citation type="submission" date="2015-06" db="UniProtKB">
        <authorList>
            <consortium name="EnsemblPlants"/>
        </authorList>
    </citation>
    <scope>IDENTIFICATION</scope>
</reference>
<dbReference type="HOGENOM" id="CLU_139979_0_0_1"/>
<dbReference type="Proteomes" id="UP000008022">
    <property type="component" value="Unassembled WGS sequence"/>
</dbReference>
<sequence>MSPAAEMGAPWPVEFMGAAEGGFGGEAVYCAVILWLSVVAWIIFTSVGDGDEGGGRGSRRRRRRRSSPVFVGAAGICDGTGPGCSGGFGPCGTCVD</sequence>
<keyword evidence="4" id="KW-1185">Reference proteome</keyword>
<evidence type="ECO:0000313" key="3">
    <source>
        <dbReference type="EnsemblPlants" id="ORUFI09G15150.1"/>
    </source>
</evidence>
<name>A0A0E0QSU7_ORYRU</name>
<keyword evidence="2" id="KW-0472">Membrane</keyword>
<keyword evidence="2" id="KW-0812">Transmembrane</keyword>
<protein>
    <submittedName>
        <fullName evidence="3">Uncharacterized protein</fullName>
    </submittedName>
</protein>
<evidence type="ECO:0000256" key="1">
    <source>
        <dbReference type="SAM" id="MobiDB-lite"/>
    </source>
</evidence>
<feature type="compositionally biased region" description="Basic residues" evidence="1">
    <location>
        <begin position="57"/>
        <end position="66"/>
    </location>
</feature>
<dbReference type="Gramene" id="ORUFI09G15150.1">
    <property type="protein sequence ID" value="ORUFI09G15150.1"/>
    <property type="gene ID" value="ORUFI09G15150"/>
</dbReference>
<dbReference type="EnsemblPlants" id="ORUFI09G15150.1">
    <property type="protein sequence ID" value="ORUFI09G15150.1"/>
    <property type="gene ID" value="ORUFI09G15150"/>
</dbReference>
<feature type="transmembrane region" description="Helical" evidence="2">
    <location>
        <begin position="26"/>
        <end position="47"/>
    </location>
</feature>